<feature type="transmembrane region" description="Helical" evidence="1">
    <location>
        <begin position="201"/>
        <end position="219"/>
    </location>
</feature>
<comment type="caution">
    <text evidence="2">The sequence shown here is derived from an EMBL/GenBank/DDBJ whole genome shotgun (WGS) entry which is preliminary data.</text>
</comment>
<feature type="transmembrane region" description="Helical" evidence="1">
    <location>
        <begin position="159"/>
        <end position="189"/>
    </location>
</feature>
<keyword evidence="1" id="KW-0812">Transmembrane</keyword>
<dbReference type="Proteomes" id="UP000176228">
    <property type="component" value="Unassembled WGS sequence"/>
</dbReference>
<feature type="transmembrane region" description="Helical" evidence="1">
    <location>
        <begin position="283"/>
        <end position="302"/>
    </location>
</feature>
<gene>
    <name evidence="2" type="ORF">A2968_03140</name>
</gene>
<keyword evidence="1" id="KW-0472">Membrane</keyword>
<reference evidence="2 3" key="1">
    <citation type="journal article" date="2016" name="Nat. Commun.">
        <title>Thousands of microbial genomes shed light on interconnected biogeochemical processes in an aquifer system.</title>
        <authorList>
            <person name="Anantharaman K."/>
            <person name="Brown C.T."/>
            <person name="Hug L.A."/>
            <person name="Sharon I."/>
            <person name="Castelle C.J."/>
            <person name="Probst A.J."/>
            <person name="Thomas B.C."/>
            <person name="Singh A."/>
            <person name="Wilkins M.J."/>
            <person name="Karaoz U."/>
            <person name="Brodie E.L."/>
            <person name="Williams K.H."/>
            <person name="Hubbard S.S."/>
            <person name="Banfield J.F."/>
        </authorList>
    </citation>
    <scope>NUCLEOTIDE SEQUENCE [LARGE SCALE GENOMIC DNA]</scope>
</reference>
<protein>
    <recommendedName>
        <fullName evidence="4">Glycosyltransferase RgtA/B/C/D-like domain-containing protein</fullName>
    </recommendedName>
</protein>
<evidence type="ECO:0000313" key="2">
    <source>
        <dbReference type="EMBL" id="OGG34143.1"/>
    </source>
</evidence>
<evidence type="ECO:0000256" key="1">
    <source>
        <dbReference type="SAM" id="Phobius"/>
    </source>
</evidence>
<accession>A0A1F6BBG8</accession>
<feature type="transmembrane region" description="Helical" evidence="1">
    <location>
        <begin position="258"/>
        <end position="276"/>
    </location>
</feature>
<feature type="transmembrane region" description="Helical" evidence="1">
    <location>
        <begin position="135"/>
        <end position="153"/>
    </location>
</feature>
<feature type="transmembrane region" description="Helical" evidence="1">
    <location>
        <begin position="343"/>
        <end position="360"/>
    </location>
</feature>
<feature type="transmembrane region" description="Helical" evidence="1">
    <location>
        <begin position="85"/>
        <end position="101"/>
    </location>
</feature>
<keyword evidence="1" id="KW-1133">Transmembrane helix</keyword>
<name>A0A1F6BBG8_9BACT</name>
<feature type="transmembrane region" description="Helical" evidence="1">
    <location>
        <begin position="317"/>
        <end position="336"/>
    </location>
</feature>
<dbReference type="EMBL" id="MFJU01000035">
    <property type="protein sequence ID" value="OGG34143.1"/>
    <property type="molecule type" value="Genomic_DNA"/>
</dbReference>
<dbReference type="AlphaFoldDB" id="A0A1F6BBG8"/>
<evidence type="ECO:0000313" key="3">
    <source>
        <dbReference type="Proteomes" id="UP000176228"/>
    </source>
</evidence>
<organism evidence="2 3">
    <name type="scientific">Candidatus Gottesmanbacteria bacterium RIFCSPLOWO2_01_FULL_42_22</name>
    <dbReference type="NCBI Taxonomy" id="1798391"/>
    <lineage>
        <taxon>Bacteria</taxon>
        <taxon>Candidatus Gottesmaniibacteriota</taxon>
    </lineage>
</organism>
<evidence type="ECO:0008006" key="4">
    <source>
        <dbReference type="Google" id="ProtNLM"/>
    </source>
</evidence>
<proteinExistence type="predicted"/>
<sequence>MKKIILFLIVFTTVILTYRLFSFINKYAVNLLYDDQWWIADMIIENKPFKELFFYLYSEHRIGVGLIIMRTLAVLTYWNTRFENFGFGISVIIIALFSLALKYKLAKKFEVTDIAIPIIIINLHHHENLLEGFRVMYLIPVIIMYIYFWLFNLKFGWKYIAILILVILSTFSGFHGIFLNLFVFLFEILKFIKAKNLKSKIANVIVLITVILITSSYFIGFSSDHSDFTIPTLYYFYETPTRMINQIFGTTLRFPFNLISPLIILGALIIFITQFIKKRNLNLFPIFCLYFYSILFIITIIFGRNKFGPEVASSSRYVSHIVFLYLASYLTLILFLNKKLKKILFITIGIPILYFILFNNKSSYEVGNYYKNNKNAWIKCYLKKKNVHDCNDFFIFDKKHSNYLQTKVDQLEKKKWSFFAEIQ</sequence>